<dbReference type="InterPro" id="IPR006439">
    <property type="entry name" value="HAD-SF_hydro_IA"/>
</dbReference>
<dbReference type="InterPro" id="IPR023198">
    <property type="entry name" value="PGP-like_dom2"/>
</dbReference>
<dbReference type="GO" id="GO:0016787">
    <property type="term" value="F:hydrolase activity"/>
    <property type="evidence" value="ECO:0007669"/>
    <property type="project" value="UniProtKB-KW"/>
</dbReference>
<dbReference type="InterPro" id="IPR023214">
    <property type="entry name" value="HAD_sf"/>
</dbReference>
<proteinExistence type="predicted"/>
<dbReference type="SUPFAM" id="SSF56784">
    <property type="entry name" value="HAD-like"/>
    <property type="match status" value="1"/>
</dbReference>
<organism evidence="1 2">
    <name type="scientific">Micromonospora avicenniae</name>
    <dbReference type="NCBI Taxonomy" id="1198245"/>
    <lineage>
        <taxon>Bacteria</taxon>
        <taxon>Bacillati</taxon>
        <taxon>Actinomycetota</taxon>
        <taxon>Actinomycetes</taxon>
        <taxon>Micromonosporales</taxon>
        <taxon>Micromonosporaceae</taxon>
        <taxon>Micromonospora</taxon>
    </lineage>
</organism>
<dbReference type="OrthoDB" id="9795007at2"/>
<dbReference type="SFLD" id="SFLDG01129">
    <property type="entry name" value="C1.5:_HAD__Beta-PGM__Phosphata"/>
    <property type="match status" value="1"/>
</dbReference>
<dbReference type="PANTHER" id="PTHR43611">
    <property type="entry name" value="ALPHA-D-GLUCOSE 1-PHOSPHATE PHOSPHATASE"/>
    <property type="match status" value="1"/>
</dbReference>
<dbReference type="RefSeq" id="WP_076466531.1">
    <property type="nucleotide sequence ID" value="NZ_FTNF01000001.1"/>
</dbReference>
<dbReference type="NCBIfam" id="TIGR01509">
    <property type="entry name" value="HAD-SF-IA-v3"/>
    <property type="match status" value="1"/>
</dbReference>
<dbReference type="Gene3D" id="1.10.150.240">
    <property type="entry name" value="Putative phosphatase, domain 2"/>
    <property type="match status" value="1"/>
</dbReference>
<dbReference type="STRING" id="1198245.SAMN05444858_10160"/>
<dbReference type="InterPro" id="IPR036412">
    <property type="entry name" value="HAD-like_sf"/>
</dbReference>
<dbReference type="EMBL" id="FTNF01000001">
    <property type="protein sequence ID" value="SIQ08779.1"/>
    <property type="molecule type" value="Genomic_DNA"/>
</dbReference>
<dbReference type="NCBIfam" id="TIGR01549">
    <property type="entry name" value="HAD-SF-IA-v1"/>
    <property type="match status" value="1"/>
</dbReference>
<dbReference type="Gene3D" id="3.40.50.1000">
    <property type="entry name" value="HAD superfamily/HAD-like"/>
    <property type="match status" value="1"/>
</dbReference>
<protein>
    <submittedName>
        <fullName evidence="1">Putative hydrolase of the HAD superfamily</fullName>
    </submittedName>
</protein>
<name>A0A1N6PX44_9ACTN</name>
<dbReference type="CDD" id="cd02603">
    <property type="entry name" value="HAD_sEH-N_like"/>
    <property type="match status" value="1"/>
</dbReference>
<dbReference type="Proteomes" id="UP000186004">
    <property type="component" value="Unassembled WGS sequence"/>
</dbReference>
<evidence type="ECO:0000313" key="1">
    <source>
        <dbReference type="EMBL" id="SIQ08779.1"/>
    </source>
</evidence>
<accession>A0A1N6PX44</accession>
<dbReference type="AlphaFoldDB" id="A0A1N6PX44"/>
<dbReference type="PANTHER" id="PTHR43611:SF3">
    <property type="entry name" value="FLAVIN MONONUCLEOTIDE HYDROLASE 1, CHLOROPLATIC"/>
    <property type="match status" value="1"/>
</dbReference>
<keyword evidence="1" id="KW-0378">Hydrolase</keyword>
<gene>
    <name evidence="1" type="ORF">SAMN05444858_10160</name>
</gene>
<dbReference type="SFLD" id="SFLDS00003">
    <property type="entry name" value="Haloacid_Dehalogenase"/>
    <property type="match status" value="1"/>
</dbReference>
<reference evidence="1 2" key="1">
    <citation type="submission" date="2017-01" db="EMBL/GenBank/DDBJ databases">
        <authorList>
            <person name="Mah S.A."/>
            <person name="Swanson W.J."/>
            <person name="Moy G.W."/>
            <person name="Vacquier V.D."/>
        </authorList>
    </citation>
    <scope>NUCLEOTIDE SEQUENCE [LARGE SCALE GENOMIC DNA]</scope>
    <source>
        <strain evidence="1 2">DSM 45758</strain>
    </source>
</reference>
<sequence>MTQRAVVFDIGGVLEITPSIGTIARWEPKFGLRPGEMAERAGDIWADGAVGAITLDQVHRLLADRLTADAAQVAAFLNDVWVEYLGTPNTELIDYLRSLRSRCRTGIISNSFVGAREREQERYGFADLTDCLVYSHEVGMSKPDPRIYLLACERLGVPPKRTLFLDDVPAAVEGARAVGIHGVRFESNTQAIAAIEDWLGA</sequence>
<dbReference type="Pfam" id="PF00702">
    <property type="entry name" value="Hydrolase"/>
    <property type="match status" value="1"/>
</dbReference>
<evidence type="ECO:0000313" key="2">
    <source>
        <dbReference type="Proteomes" id="UP000186004"/>
    </source>
</evidence>
<keyword evidence="2" id="KW-1185">Reference proteome</keyword>